<keyword evidence="5" id="KW-1185">Reference proteome</keyword>
<dbReference type="SUPFAM" id="SSF55073">
    <property type="entry name" value="Nucleotide cyclase"/>
    <property type="match status" value="1"/>
</dbReference>
<dbReference type="InterPro" id="IPR000160">
    <property type="entry name" value="GGDEF_dom"/>
</dbReference>
<proteinExistence type="predicted"/>
<dbReference type="EC" id="2.7.7.65" evidence="1"/>
<dbReference type="GO" id="GO:0052621">
    <property type="term" value="F:diguanylate cyclase activity"/>
    <property type="evidence" value="ECO:0007669"/>
    <property type="project" value="UniProtKB-EC"/>
</dbReference>
<gene>
    <name evidence="4" type="ORF">PQ457_04025</name>
</gene>
<feature type="domain" description="GGDEF" evidence="3">
    <location>
        <begin position="252"/>
        <end position="385"/>
    </location>
</feature>
<organism evidence="4 5">
    <name type="scientific">Novosphingobium humi</name>
    <dbReference type="NCBI Taxonomy" id="2282397"/>
    <lineage>
        <taxon>Bacteria</taxon>
        <taxon>Pseudomonadati</taxon>
        <taxon>Pseudomonadota</taxon>
        <taxon>Alphaproteobacteria</taxon>
        <taxon>Sphingomonadales</taxon>
        <taxon>Sphingomonadaceae</taxon>
        <taxon>Novosphingobium</taxon>
    </lineage>
</organism>
<dbReference type="PANTHER" id="PTHR45138">
    <property type="entry name" value="REGULATORY COMPONENTS OF SENSORY TRANSDUCTION SYSTEM"/>
    <property type="match status" value="1"/>
</dbReference>
<dbReference type="EMBL" id="CP117417">
    <property type="protein sequence ID" value="WCT78150.1"/>
    <property type="molecule type" value="Genomic_DNA"/>
</dbReference>
<feature type="transmembrane region" description="Helical" evidence="2">
    <location>
        <begin position="109"/>
        <end position="128"/>
    </location>
</feature>
<evidence type="ECO:0000256" key="2">
    <source>
        <dbReference type="SAM" id="Phobius"/>
    </source>
</evidence>
<dbReference type="CDD" id="cd01949">
    <property type="entry name" value="GGDEF"/>
    <property type="match status" value="1"/>
</dbReference>
<feature type="transmembrane region" description="Helical" evidence="2">
    <location>
        <begin position="45"/>
        <end position="63"/>
    </location>
</feature>
<dbReference type="InterPro" id="IPR029787">
    <property type="entry name" value="Nucleotide_cyclase"/>
</dbReference>
<protein>
    <recommendedName>
        <fullName evidence="1">diguanylate cyclase</fullName>
        <ecNumber evidence="1">2.7.7.65</ecNumber>
    </recommendedName>
</protein>
<keyword evidence="4" id="KW-0808">Transferase</keyword>
<reference evidence="4 5" key="1">
    <citation type="submission" date="2023-02" db="EMBL/GenBank/DDBJ databases">
        <title>Genome sequence of Novosphingobium humi KACC 19094.</title>
        <authorList>
            <person name="Kim S."/>
            <person name="Heo J."/>
            <person name="Kwon S.-W."/>
        </authorList>
    </citation>
    <scope>NUCLEOTIDE SEQUENCE [LARGE SCALE GENOMIC DNA]</scope>
    <source>
        <strain evidence="4 5">KACC 19094</strain>
    </source>
</reference>
<dbReference type="RefSeq" id="WP_273618494.1">
    <property type="nucleotide sequence ID" value="NZ_CP117417.1"/>
</dbReference>
<dbReference type="PANTHER" id="PTHR45138:SF6">
    <property type="entry name" value="DIGUANYLATE CYCLASE DGCN"/>
    <property type="match status" value="1"/>
</dbReference>
<keyword evidence="2" id="KW-1133">Transmembrane helix</keyword>
<dbReference type="SMART" id="SM00267">
    <property type="entry name" value="GGDEF"/>
    <property type="match status" value="1"/>
</dbReference>
<feature type="transmembrane region" description="Helical" evidence="2">
    <location>
        <begin position="140"/>
        <end position="158"/>
    </location>
</feature>
<keyword evidence="2" id="KW-0812">Transmembrane</keyword>
<evidence type="ECO:0000313" key="4">
    <source>
        <dbReference type="EMBL" id="WCT78150.1"/>
    </source>
</evidence>
<accession>A0ABY7TZ41</accession>
<evidence type="ECO:0000259" key="3">
    <source>
        <dbReference type="PROSITE" id="PS50887"/>
    </source>
</evidence>
<name>A0ABY7TZ41_9SPHN</name>
<feature type="transmembrane region" description="Helical" evidence="2">
    <location>
        <begin position="69"/>
        <end position="88"/>
    </location>
</feature>
<feature type="transmembrane region" description="Helical" evidence="2">
    <location>
        <begin position="187"/>
        <end position="206"/>
    </location>
</feature>
<dbReference type="InterPro" id="IPR050469">
    <property type="entry name" value="Diguanylate_Cyclase"/>
</dbReference>
<dbReference type="PROSITE" id="PS50887">
    <property type="entry name" value="GGDEF"/>
    <property type="match status" value="1"/>
</dbReference>
<dbReference type="Proteomes" id="UP001218231">
    <property type="component" value="Chromosome"/>
</dbReference>
<dbReference type="Pfam" id="PF00990">
    <property type="entry name" value="GGDEF"/>
    <property type="match status" value="1"/>
</dbReference>
<dbReference type="Gene3D" id="3.30.70.270">
    <property type="match status" value="1"/>
</dbReference>
<dbReference type="InterPro" id="IPR043128">
    <property type="entry name" value="Rev_trsase/Diguanyl_cyclase"/>
</dbReference>
<evidence type="ECO:0000313" key="5">
    <source>
        <dbReference type="Proteomes" id="UP001218231"/>
    </source>
</evidence>
<keyword evidence="4" id="KW-0548">Nucleotidyltransferase</keyword>
<dbReference type="NCBIfam" id="TIGR00254">
    <property type="entry name" value="GGDEF"/>
    <property type="match status" value="1"/>
</dbReference>
<sequence length="391" mass="42381">MSNLSARGRWRVLRRRLLSPFTAAVPPRVAGAMVRLQYQRVSAHLPWLCLLLGVHSLATALALRGNLPLWQQWGPAGLISAICLYVLIRNRRRNRAAAPLPRAQIYRHLRRASMMSAPVGLIAGLWAANAFTHASHQYCMVAPVFIAIAALTSASCLLGVPRAAIAGMVSAIAPIALKLALYDSLGMRALALMLVLMTAMQIHVVLAKFNETLAMLTQQHQAIRASLTDPLTGLANRLAFMRMLEDRLHRERPMMLVLADLDGLKQANDTHGHLAGDAILAEVAHRMQRLGARALCVARLGGDEFAMLYDISRGQHLALGEVAAVRAGLSLPIVWNGIIVPIGASFGTAIAPLEGADAAALIQSADCRLYADKAARKSAAPREVAQRVWRF</sequence>
<keyword evidence="2" id="KW-0472">Membrane</keyword>
<evidence type="ECO:0000256" key="1">
    <source>
        <dbReference type="ARBA" id="ARBA00012528"/>
    </source>
</evidence>